<comment type="subcellular location">
    <subcellularLocation>
        <location evidence="1">Membrane</location>
        <topology evidence="1">Multi-pass membrane protein</topology>
    </subcellularLocation>
</comment>
<proteinExistence type="predicted"/>
<evidence type="ECO:0000256" key="4">
    <source>
        <dbReference type="ARBA" id="ARBA00023136"/>
    </source>
</evidence>
<feature type="transmembrane region" description="Helical" evidence="6">
    <location>
        <begin position="158"/>
        <end position="176"/>
    </location>
</feature>
<feature type="transmembrane region" description="Helical" evidence="6">
    <location>
        <begin position="368"/>
        <end position="388"/>
    </location>
</feature>
<dbReference type="PROSITE" id="PS00216">
    <property type="entry name" value="SUGAR_TRANSPORT_1"/>
    <property type="match status" value="1"/>
</dbReference>
<sequence length="602" mass="64772">MSSSSSTAKLRSPDEEKNSENSHILSTISQVSLNPHYYEFEGLRTEGDGQNHSTYNAGSAQFVMTILGCSFALAGAQMVPLLYLTLGTTIAYDLEAGSLTIWMFTSIMVAQGTLAPFVGPLADLFGRKRIFLVGLFVSIVGAVLCAATPAAAGFIGGQVLLGIGVIVQELLSIAIVAESVPTAKRSLYAALILCTIMPWSPGSLYASWIADSSWRWIGLVVAIWNLLTFAIIGYFYHPPPRVNSLGLSRRELVGRVDFAGGLLLTVGLLCLLIGLNWGGQDYAWNSSHVLSALAIGGCMVLGFGLYESFFAPYPLFPRRIVHAPRPFFCMLYVIFAAGVNFMPLVAFWPIETIAVFQADRHQMGIYTLPIGICILGGAILSAVLLAMLKGYVTHLMTFFCVLQTIGSACLVLVDPHDIRTAWGPVVLALIGYQASTPPLPPPILARGILKPEPLAPWRESMLILWPDDLIASVTALTVGLRAQAQVIGLSIFYNRFVREVTQNALTTIVPVALKLGVDDIGAIEDLVRGLTAMTVEEYSSFLPELAGAADVSLLVEAAKTCFIESLKSIYFITIAFGLTACVASACIGDVSRYMDDHVAVVL</sequence>
<reference evidence="8 9" key="1">
    <citation type="submission" date="2017-04" db="EMBL/GenBank/DDBJ databases">
        <title>Draft genome sequence of Marssonina coronaria NL1: causal agent of apple blotch.</title>
        <authorList>
            <person name="Cheng Q."/>
        </authorList>
    </citation>
    <scope>NUCLEOTIDE SEQUENCE [LARGE SCALE GENOMIC DNA]</scope>
    <source>
        <strain evidence="8 9">NL1</strain>
    </source>
</reference>
<feature type="transmembrane region" description="Helical" evidence="6">
    <location>
        <begin position="96"/>
        <end position="118"/>
    </location>
</feature>
<feature type="compositionally biased region" description="Basic and acidic residues" evidence="5">
    <location>
        <begin position="11"/>
        <end position="20"/>
    </location>
</feature>
<feature type="transmembrane region" description="Helical" evidence="6">
    <location>
        <begin position="327"/>
        <end position="348"/>
    </location>
</feature>
<dbReference type="InParanoid" id="A0A218ZAJ2"/>
<accession>A0A218ZAJ2</accession>
<dbReference type="Proteomes" id="UP000242519">
    <property type="component" value="Unassembled WGS sequence"/>
</dbReference>
<evidence type="ECO:0000256" key="1">
    <source>
        <dbReference type="ARBA" id="ARBA00004141"/>
    </source>
</evidence>
<keyword evidence="3 6" id="KW-1133">Transmembrane helix</keyword>
<feature type="transmembrane region" description="Helical" evidence="6">
    <location>
        <begin position="130"/>
        <end position="152"/>
    </location>
</feature>
<evidence type="ECO:0000256" key="5">
    <source>
        <dbReference type="SAM" id="MobiDB-lite"/>
    </source>
</evidence>
<dbReference type="InterPro" id="IPR020846">
    <property type="entry name" value="MFS_dom"/>
</dbReference>
<dbReference type="PANTHER" id="PTHR23501">
    <property type="entry name" value="MAJOR FACILITATOR SUPERFAMILY"/>
    <property type="match status" value="1"/>
</dbReference>
<feature type="transmembrane region" description="Helical" evidence="6">
    <location>
        <begin position="216"/>
        <end position="237"/>
    </location>
</feature>
<feature type="transmembrane region" description="Helical" evidence="6">
    <location>
        <begin position="258"/>
        <end position="277"/>
    </location>
</feature>
<dbReference type="GO" id="GO:0022857">
    <property type="term" value="F:transmembrane transporter activity"/>
    <property type="evidence" value="ECO:0007669"/>
    <property type="project" value="InterPro"/>
</dbReference>
<evidence type="ECO:0000256" key="3">
    <source>
        <dbReference type="ARBA" id="ARBA00022989"/>
    </source>
</evidence>
<dbReference type="Gene3D" id="1.20.1250.20">
    <property type="entry name" value="MFS general substrate transporter like domains"/>
    <property type="match status" value="1"/>
</dbReference>
<protein>
    <recommendedName>
        <fullName evidence="7">Major facilitator superfamily (MFS) profile domain-containing protein</fullName>
    </recommendedName>
</protein>
<dbReference type="OrthoDB" id="4139357at2759"/>
<dbReference type="EMBL" id="MZNU01000081">
    <property type="protein sequence ID" value="OWP05079.1"/>
    <property type="molecule type" value="Genomic_DNA"/>
</dbReference>
<dbReference type="GO" id="GO:0005886">
    <property type="term" value="C:plasma membrane"/>
    <property type="evidence" value="ECO:0007669"/>
    <property type="project" value="TreeGrafter"/>
</dbReference>
<keyword evidence="2 6" id="KW-0812">Transmembrane</keyword>
<keyword evidence="9" id="KW-1185">Reference proteome</keyword>
<evidence type="ECO:0000313" key="8">
    <source>
        <dbReference type="EMBL" id="OWP05079.1"/>
    </source>
</evidence>
<dbReference type="SUPFAM" id="SSF103473">
    <property type="entry name" value="MFS general substrate transporter"/>
    <property type="match status" value="1"/>
</dbReference>
<feature type="transmembrane region" description="Helical" evidence="6">
    <location>
        <begin position="289"/>
        <end position="306"/>
    </location>
</feature>
<name>A0A218ZAJ2_9HELO</name>
<feature type="transmembrane region" description="Helical" evidence="6">
    <location>
        <begin position="188"/>
        <end position="210"/>
    </location>
</feature>
<evidence type="ECO:0000256" key="6">
    <source>
        <dbReference type="SAM" id="Phobius"/>
    </source>
</evidence>
<evidence type="ECO:0000256" key="2">
    <source>
        <dbReference type="ARBA" id="ARBA00022692"/>
    </source>
</evidence>
<feature type="domain" description="Major facilitator superfamily (MFS) profile" evidence="7">
    <location>
        <begin position="63"/>
        <end position="602"/>
    </location>
</feature>
<evidence type="ECO:0000313" key="9">
    <source>
        <dbReference type="Proteomes" id="UP000242519"/>
    </source>
</evidence>
<dbReference type="PANTHER" id="PTHR23501:SF109">
    <property type="entry name" value="MAJOR FACILITATOR SUPERFAMILY (MFS) PROFILE DOMAIN-CONTAINING PROTEIN-RELATED"/>
    <property type="match status" value="1"/>
</dbReference>
<dbReference type="InterPro" id="IPR011701">
    <property type="entry name" value="MFS"/>
</dbReference>
<dbReference type="AlphaFoldDB" id="A0A218ZAJ2"/>
<dbReference type="Pfam" id="PF07690">
    <property type="entry name" value="MFS_1"/>
    <property type="match status" value="1"/>
</dbReference>
<keyword evidence="4 6" id="KW-0472">Membrane</keyword>
<dbReference type="InterPro" id="IPR005829">
    <property type="entry name" value="Sugar_transporter_CS"/>
</dbReference>
<dbReference type="InterPro" id="IPR036259">
    <property type="entry name" value="MFS_trans_sf"/>
</dbReference>
<feature type="transmembrane region" description="Helical" evidence="6">
    <location>
        <begin position="62"/>
        <end position="84"/>
    </location>
</feature>
<feature type="transmembrane region" description="Helical" evidence="6">
    <location>
        <begin position="569"/>
        <end position="587"/>
    </location>
</feature>
<feature type="region of interest" description="Disordered" evidence="5">
    <location>
        <begin position="1"/>
        <end position="24"/>
    </location>
</feature>
<evidence type="ECO:0000259" key="7">
    <source>
        <dbReference type="PROSITE" id="PS50850"/>
    </source>
</evidence>
<dbReference type="PROSITE" id="PS50850">
    <property type="entry name" value="MFS"/>
    <property type="match status" value="1"/>
</dbReference>
<comment type="caution">
    <text evidence="8">The sequence shown here is derived from an EMBL/GenBank/DDBJ whole genome shotgun (WGS) entry which is preliminary data.</text>
</comment>
<gene>
    <name evidence="8" type="ORF">B2J93_8292</name>
</gene>
<organism evidence="8 9">
    <name type="scientific">Diplocarpon coronariae</name>
    <dbReference type="NCBI Taxonomy" id="2795749"/>
    <lineage>
        <taxon>Eukaryota</taxon>
        <taxon>Fungi</taxon>
        <taxon>Dikarya</taxon>
        <taxon>Ascomycota</taxon>
        <taxon>Pezizomycotina</taxon>
        <taxon>Leotiomycetes</taxon>
        <taxon>Helotiales</taxon>
        <taxon>Drepanopezizaceae</taxon>
        <taxon>Diplocarpon</taxon>
    </lineage>
</organism>